<dbReference type="GO" id="GO:0004534">
    <property type="term" value="F:5'-3' RNA exonuclease activity"/>
    <property type="evidence" value="ECO:0007669"/>
    <property type="project" value="TreeGrafter"/>
</dbReference>
<dbReference type="Pfam" id="PF02811">
    <property type="entry name" value="PHP"/>
    <property type="match status" value="1"/>
</dbReference>
<dbReference type="GO" id="GO:0035312">
    <property type="term" value="F:5'-3' DNA exonuclease activity"/>
    <property type="evidence" value="ECO:0007669"/>
    <property type="project" value="TreeGrafter"/>
</dbReference>
<dbReference type="Gene3D" id="3.20.20.140">
    <property type="entry name" value="Metal-dependent hydrolases"/>
    <property type="match status" value="1"/>
</dbReference>
<dbReference type="InterPro" id="IPR016195">
    <property type="entry name" value="Pol/histidinol_Pase-like"/>
</dbReference>
<organism evidence="2 3">
    <name type="scientific">Candidatus Anaerotruncus excrementipullorum</name>
    <dbReference type="NCBI Taxonomy" id="2838465"/>
    <lineage>
        <taxon>Bacteria</taxon>
        <taxon>Bacillati</taxon>
        <taxon>Bacillota</taxon>
        <taxon>Clostridia</taxon>
        <taxon>Eubacteriales</taxon>
        <taxon>Oscillospiraceae</taxon>
        <taxon>Anaerotruncus</taxon>
    </lineage>
</organism>
<reference evidence="2" key="2">
    <citation type="submission" date="2021-04" db="EMBL/GenBank/DDBJ databases">
        <authorList>
            <person name="Gilroy R."/>
        </authorList>
    </citation>
    <scope>NUCLEOTIDE SEQUENCE</scope>
    <source>
        <strain evidence="2">CHK188-5543</strain>
    </source>
</reference>
<accession>A0A9D1WQQ0</accession>
<comment type="caution">
    <text evidence="2">The sequence shown here is derived from an EMBL/GenBank/DDBJ whole genome shotgun (WGS) entry which is preliminary data.</text>
</comment>
<dbReference type="InterPro" id="IPR003141">
    <property type="entry name" value="Pol/His_phosphatase_N"/>
</dbReference>
<protein>
    <submittedName>
        <fullName evidence="2">PHP domain-containing protein</fullName>
    </submittedName>
</protein>
<dbReference type="Gene3D" id="1.10.150.650">
    <property type="match status" value="1"/>
</dbReference>
<dbReference type="CDD" id="cd07438">
    <property type="entry name" value="PHP_HisPPase_AMP"/>
    <property type="match status" value="1"/>
</dbReference>
<gene>
    <name evidence="2" type="ORF">H9736_04215</name>
</gene>
<name>A0A9D1WQQ0_9FIRM</name>
<dbReference type="PANTHER" id="PTHR42924:SF3">
    <property type="entry name" value="POLYMERASE_HISTIDINOL PHOSPHATASE N-TERMINAL DOMAIN-CONTAINING PROTEIN"/>
    <property type="match status" value="1"/>
</dbReference>
<dbReference type="Proteomes" id="UP000886800">
    <property type="component" value="Unassembled WGS sequence"/>
</dbReference>
<evidence type="ECO:0000313" key="3">
    <source>
        <dbReference type="Proteomes" id="UP000886800"/>
    </source>
</evidence>
<feature type="domain" description="Polymerase/histidinol phosphatase N-terminal" evidence="1">
    <location>
        <begin position="8"/>
        <end position="73"/>
    </location>
</feature>
<dbReference type="AlphaFoldDB" id="A0A9D1WQQ0"/>
<evidence type="ECO:0000259" key="1">
    <source>
        <dbReference type="SMART" id="SM00481"/>
    </source>
</evidence>
<dbReference type="PANTHER" id="PTHR42924">
    <property type="entry name" value="EXONUCLEASE"/>
    <property type="match status" value="1"/>
</dbReference>
<sequence length="278" mass="30280">MEGQSLRADLHLHSRWSDGSLPIPALLELAKRLGLGCVAITDHDTLAGQPQAAAAAQALGIRLLPGLEISAFDPATGRKVHILGYGIRDARRVEDTLAPYRQDRHRAMKRAVELLAQVGYPIGLEVVAPYIGEGGILYRQQIMHALMDRGYALSVYDPLYRKLFKNGGIAQVQSSYLPALEAVELVRGCGGRAVLAHPFEYDSMDLLPALVEAGLEGIECYHPSQTPQRQQAVRRAAEQYGLFLTGGSDAHGMYTQYVDPPGSHGILLEPGHPLYPLD</sequence>
<proteinExistence type="predicted"/>
<dbReference type="InterPro" id="IPR004013">
    <property type="entry name" value="PHP_dom"/>
</dbReference>
<dbReference type="EMBL" id="DXES01000091">
    <property type="protein sequence ID" value="HIX65432.1"/>
    <property type="molecule type" value="Genomic_DNA"/>
</dbReference>
<reference evidence="2" key="1">
    <citation type="journal article" date="2021" name="PeerJ">
        <title>Extensive microbial diversity within the chicken gut microbiome revealed by metagenomics and culture.</title>
        <authorList>
            <person name="Gilroy R."/>
            <person name="Ravi A."/>
            <person name="Getino M."/>
            <person name="Pursley I."/>
            <person name="Horton D.L."/>
            <person name="Alikhan N.F."/>
            <person name="Baker D."/>
            <person name="Gharbi K."/>
            <person name="Hall N."/>
            <person name="Watson M."/>
            <person name="Adriaenssens E.M."/>
            <person name="Foster-Nyarko E."/>
            <person name="Jarju S."/>
            <person name="Secka A."/>
            <person name="Antonio M."/>
            <person name="Oren A."/>
            <person name="Chaudhuri R.R."/>
            <person name="La Ragione R."/>
            <person name="Hildebrand F."/>
            <person name="Pallen M.J."/>
        </authorList>
    </citation>
    <scope>NUCLEOTIDE SEQUENCE</scope>
    <source>
        <strain evidence="2">CHK188-5543</strain>
    </source>
</reference>
<dbReference type="SMART" id="SM00481">
    <property type="entry name" value="POLIIIAc"/>
    <property type="match status" value="1"/>
</dbReference>
<dbReference type="InterPro" id="IPR052018">
    <property type="entry name" value="PHP_domain"/>
</dbReference>
<dbReference type="SUPFAM" id="SSF89550">
    <property type="entry name" value="PHP domain-like"/>
    <property type="match status" value="1"/>
</dbReference>
<evidence type="ECO:0000313" key="2">
    <source>
        <dbReference type="EMBL" id="HIX65432.1"/>
    </source>
</evidence>